<dbReference type="Pfam" id="PF00022">
    <property type="entry name" value="Actin"/>
    <property type="match status" value="1"/>
</dbReference>
<evidence type="ECO:0000256" key="6">
    <source>
        <dbReference type="RuleBase" id="RU000487"/>
    </source>
</evidence>
<evidence type="ECO:0000313" key="8">
    <source>
        <dbReference type="Proteomes" id="UP001165289"/>
    </source>
</evidence>
<dbReference type="FunFam" id="3.30.420.40:FF:000058">
    <property type="entry name" value="Putative actin-related protein 5"/>
    <property type="match status" value="1"/>
</dbReference>
<gene>
    <name evidence="7" type="ORF">LOD99_2863</name>
</gene>
<dbReference type="EMBL" id="JAKMXF010000233">
    <property type="protein sequence ID" value="KAI6654016.1"/>
    <property type="molecule type" value="Genomic_DNA"/>
</dbReference>
<evidence type="ECO:0000256" key="4">
    <source>
        <dbReference type="ARBA" id="ARBA00022840"/>
    </source>
</evidence>
<dbReference type="FunFam" id="3.90.640.10:FF:000047">
    <property type="entry name" value="Actin, alpha skeletal muscle"/>
    <property type="match status" value="1"/>
</dbReference>
<accession>A0AAV7JZ77</accession>
<dbReference type="PANTHER" id="PTHR11937">
    <property type="entry name" value="ACTIN"/>
    <property type="match status" value="1"/>
</dbReference>
<protein>
    <submittedName>
        <fullName evidence="7">Beta-actin</fullName>
    </submittedName>
</protein>
<keyword evidence="3" id="KW-0547">Nucleotide-binding</keyword>
<dbReference type="Proteomes" id="UP001165289">
    <property type="component" value="Unassembled WGS sequence"/>
</dbReference>
<keyword evidence="4" id="KW-0067">ATP-binding</keyword>
<dbReference type="InterPro" id="IPR004000">
    <property type="entry name" value="Actin"/>
</dbReference>
<dbReference type="Gene3D" id="3.90.640.10">
    <property type="entry name" value="Actin, Chain A, domain 4"/>
    <property type="match status" value="1"/>
</dbReference>
<comment type="caution">
    <text evidence="7">The sequence shown here is derived from an EMBL/GenBank/DDBJ whole genome shotgun (WGS) entry which is preliminary data.</text>
</comment>
<evidence type="ECO:0000256" key="1">
    <source>
        <dbReference type="ARBA" id="ARBA00004245"/>
    </source>
</evidence>
<reference evidence="7 8" key="1">
    <citation type="journal article" date="2023" name="BMC Biol.">
        <title>The compact genome of the sponge Oopsacas minuta (Hexactinellida) is lacking key metazoan core genes.</title>
        <authorList>
            <person name="Santini S."/>
            <person name="Schenkelaars Q."/>
            <person name="Jourda C."/>
            <person name="Duchesne M."/>
            <person name="Belahbib H."/>
            <person name="Rocher C."/>
            <person name="Selva M."/>
            <person name="Riesgo A."/>
            <person name="Vervoort M."/>
            <person name="Leys S.P."/>
            <person name="Kodjabachian L."/>
            <person name="Le Bivic A."/>
            <person name="Borchiellini C."/>
            <person name="Claverie J.M."/>
            <person name="Renard E."/>
        </authorList>
    </citation>
    <scope>NUCLEOTIDE SEQUENCE [LARGE SCALE GENOMIC DNA]</scope>
    <source>
        <strain evidence="7">SPO-2</strain>
    </source>
</reference>
<dbReference type="PRINTS" id="PR00190">
    <property type="entry name" value="ACTIN"/>
</dbReference>
<name>A0AAV7JZ77_9METZ</name>
<evidence type="ECO:0000313" key="7">
    <source>
        <dbReference type="EMBL" id="KAI6654016.1"/>
    </source>
</evidence>
<comment type="similarity">
    <text evidence="6">Belongs to the actin family.</text>
</comment>
<evidence type="ECO:0000256" key="3">
    <source>
        <dbReference type="ARBA" id="ARBA00022741"/>
    </source>
</evidence>
<dbReference type="SUPFAM" id="SSF53067">
    <property type="entry name" value="Actin-like ATPase domain"/>
    <property type="match status" value="2"/>
</dbReference>
<dbReference type="PROSITE" id="PS01132">
    <property type="entry name" value="ACTINS_ACT_LIKE"/>
    <property type="match status" value="1"/>
</dbReference>
<dbReference type="GO" id="GO:0005524">
    <property type="term" value="F:ATP binding"/>
    <property type="evidence" value="ECO:0007669"/>
    <property type="project" value="UniProtKB-KW"/>
</dbReference>
<dbReference type="InterPro" id="IPR043129">
    <property type="entry name" value="ATPase_NBD"/>
</dbReference>
<dbReference type="InterPro" id="IPR020902">
    <property type="entry name" value="Actin/actin-like_CS"/>
</dbReference>
<keyword evidence="8" id="KW-1185">Reference proteome</keyword>
<proteinExistence type="inferred from homology"/>
<organism evidence="7 8">
    <name type="scientific">Oopsacas minuta</name>
    <dbReference type="NCBI Taxonomy" id="111878"/>
    <lineage>
        <taxon>Eukaryota</taxon>
        <taxon>Metazoa</taxon>
        <taxon>Porifera</taxon>
        <taxon>Hexactinellida</taxon>
        <taxon>Hexasterophora</taxon>
        <taxon>Lyssacinosida</taxon>
        <taxon>Leucopsacidae</taxon>
        <taxon>Oopsacas</taxon>
    </lineage>
</organism>
<dbReference type="GO" id="GO:0005856">
    <property type="term" value="C:cytoskeleton"/>
    <property type="evidence" value="ECO:0007669"/>
    <property type="project" value="UniProtKB-SubCell"/>
</dbReference>
<keyword evidence="5" id="KW-0206">Cytoskeleton</keyword>
<evidence type="ECO:0000256" key="5">
    <source>
        <dbReference type="ARBA" id="ARBA00023212"/>
    </source>
</evidence>
<dbReference type="FunFam" id="3.30.420.40:FF:000148">
    <property type="entry name" value="Actin, alpha skeletal muscle"/>
    <property type="match status" value="1"/>
</dbReference>
<sequence>MSDEIPLLVIDNASGMIKAGYGGDDNPYAVFPNIVGHPRHSGVMVGMSQQTYCVGDGYSYRRGVLKFTSPIDKGVVTNWDDMEHIWHHTFYNELRMAPEECGVLLTEQPLNPKANKEKMAQIMFESFNIPLLYLSTCPVLSLYASGRTTGLVIESGAEVTHIVPIFHQHQISSTNHHVDFAGAQLTDYLQKLFCERGYSFCTTAEHEIVRDIKEKLCYVAINHDQETHKCNSSSELEKNYELPDGNIITLGYERFQCTEAIFCPSLIENSSEGLHKLVHDSIIMCDNEIRPFLYSNVVLSGGNTMFPGFRERIQKELSHLNSTAPAATIKVISPPNRKYSAWIGGSMLASLSYFEQMCFNKQEYDEYGPYIMHRKFIL</sequence>
<dbReference type="Gene3D" id="3.30.420.40">
    <property type="match status" value="2"/>
</dbReference>
<evidence type="ECO:0000256" key="2">
    <source>
        <dbReference type="ARBA" id="ARBA00022490"/>
    </source>
</evidence>
<comment type="subcellular location">
    <subcellularLocation>
        <location evidence="1">Cytoplasm</location>
        <location evidence="1">Cytoskeleton</location>
    </subcellularLocation>
</comment>
<dbReference type="AlphaFoldDB" id="A0AAV7JZ77"/>
<dbReference type="SMART" id="SM00268">
    <property type="entry name" value="ACTIN"/>
    <property type="match status" value="1"/>
</dbReference>
<keyword evidence="2" id="KW-0963">Cytoplasm</keyword>